<organism evidence="1 2">
    <name type="scientific">Oryza meyeriana var. granulata</name>
    <dbReference type="NCBI Taxonomy" id="110450"/>
    <lineage>
        <taxon>Eukaryota</taxon>
        <taxon>Viridiplantae</taxon>
        <taxon>Streptophyta</taxon>
        <taxon>Embryophyta</taxon>
        <taxon>Tracheophyta</taxon>
        <taxon>Spermatophyta</taxon>
        <taxon>Magnoliopsida</taxon>
        <taxon>Liliopsida</taxon>
        <taxon>Poales</taxon>
        <taxon>Poaceae</taxon>
        <taxon>BOP clade</taxon>
        <taxon>Oryzoideae</taxon>
        <taxon>Oryzeae</taxon>
        <taxon>Oryzinae</taxon>
        <taxon>Oryza</taxon>
        <taxon>Oryza meyeriana</taxon>
    </lineage>
</organism>
<accession>A0A6G1F0X6</accession>
<reference evidence="1 2" key="1">
    <citation type="submission" date="2019-11" db="EMBL/GenBank/DDBJ databases">
        <title>Whole genome sequence of Oryza granulata.</title>
        <authorList>
            <person name="Li W."/>
        </authorList>
    </citation>
    <scope>NUCLEOTIDE SEQUENCE [LARGE SCALE GENOMIC DNA]</scope>
    <source>
        <strain evidence="2">cv. Menghai</strain>
        <tissue evidence="1">Leaf</tissue>
    </source>
</reference>
<proteinExistence type="predicted"/>
<evidence type="ECO:0000313" key="2">
    <source>
        <dbReference type="Proteomes" id="UP000479710"/>
    </source>
</evidence>
<evidence type="ECO:0000313" key="1">
    <source>
        <dbReference type="EMBL" id="KAF0930472.1"/>
    </source>
</evidence>
<sequence length="88" mass="10101">MKLSGITFMNHLNANFINNIKQARRKHFGDGDEIIPKRLGCGLMASAMRRPRVWVDGVGDKNSKLGLKKRVAWKTGPCDIERWSRRLH</sequence>
<dbReference type="Proteomes" id="UP000479710">
    <property type="component" value="Unassembled WGS sequence"/>
</dbReference>
<protein>
    <submittedName>
        <fullName evidence="1">Uncharacterized protein</fullName>
    </submittedName>
</protein>
<gene>
    <name evidence="1" type="ORF">E2562_032899</name>
</gene>
<keyword evidence="2" id="KW-1185">Reference proteome</keyword>
<dbReference type="AlphaFoldDB" id="A0A6G1F0X6"/>
<dbReference type="EMBL" id="SPHZ02000002">
    <property type="protein sequence ID" value="KAF0930472.1"/>
    <property type="molecule type" value="Genomic_DNA"/>
</dbReference>
<name>A0A6G1F0X6_9ORYZ</name>
<comment type="caution">
    <text evidence="1">The sequence shown here is derived from an EMBL/GenBank/DDBJ whole genome shotgun (WGS) entry which is preliminary data.</text>
</comment>